<dbReference type="SUPFAM" id="SSF57667">
    <property type="entry name" value="beta-beta-alpha zinc fingers"/>
    <property type="match status" value="2"/>
</dbReference>
<evidence type="ECO:0000256" key="5">
    <source>
        <dbReference type="ARBA" id="ARBA00023015"/>
    </source>
</evidence>
<dbReference type="PANTHER" id="PTHR23235:SF165">
    <property type="entry name" value="TRANSCRIPTION FACTOR BTD"/>
    <property type="match status" value="1"/>
</dbReference>
<evidence type="ECO:0000256" key="1">
    <source>
        <dbReference type="ARBA" id="ARBA00022723"/>
    </source>
</evidence>
<proteinExistence type="predicted"/>
<dbReference type="Gene3D" id="3.30.160.60">
    <property type="entry name" value="Classic Zinc Finger"/>
    <property type="match status" value="3"/>
</dbReference>
<dbReference type="AlphaFoldDB" id="A0A7R8V0T1"/>
<keyword evidence="2" id="KW-0677">Repeat</keyword>
<evidence type="ECO:0000256" key="7">
    <source>
        <dbReference type="PROSITE-ProRule" id="PRU00042"/>
    </source>
</evidence>
<dbReference type="PANTHER" id="PTHR23235">
    <property type="entry name" value="KRUEPPEL-LIKE TRANSCRIPTION FACTOR"/>
    <property type="match status" value="1"/>
</dbReference>
<dbReference type="InterPro" id="IPR036236">
    <property type="entry name" value="Znf_C2H2_sf"/>
</dbReference>
<feature type="region of interest" description="Disordered" evidence="8">
    <location>
        <begin position="298"/>
        <end position="334"/>
    </location>
</feature>
<keyword evidence="3 7" id="KW-0863">Zinc-finger</keyword>
<keyword evidence="1" id="KW-0479">Metal-binding</keyword>
<evidence type="ECO:0000256" key="3">
    <source>
        <dbReference type="ARBA" id="ARBA00022771"/>
    </source>
</evidence>
<keyword evidence="11" id="KW-1185">Reference proteome</keyword>
<evidence type="ECO:0000259" key="9">
    <source>
        <dbReference type="PROSITE" id="PS50157"/>
    </source>
</evidence>
<evidence type="ECO:0000313" key="11">
    <source>
        <dbReference type="Proteomes" id="UP000594454"/>
    </source>
</evidence>
<dbReference type="GO" id="GO:0000981">
    <property type="term" value="F:DNA-binding transcription factor activity, RNA polymerase II-specific"/>
    <property type="evidence" value="ECO:0007669"/>
    <property type="project" value="TreeGrafter"/>
</dbReference>
<reference evidence="10 11" key="1">
    <citation type="submission" date="2020-11" db="EMBL/GenBank/DDBJ databases">
        <authorList>
            <person name="Wallbank WR R."/>
            <person name="Pardo Diaz C."/>
            <person name="Kozak K."/>
            <person name="Martin S."/>
            <person name="Jiggins C."/>
            <person name="Moest M."/>
            <person name="Warren A I."/>
            <person name="Generalovic N T."/>
            <person name="Byers J.R.P. K."/>
            <person name="Montejo-Kovacevich G."/>
            <person name="Yen C E."/>
        </authorList>
    </citation>
    <scope>NUCLEOTIDE SEQUENCE [LARGE SCALE GENOMIC DNA]</scope>
</reference>
<evidence type="ECO:0000313" key="10">
    <source>
        <dbReference type="EMBL" id="CAD7090134.1"/>
    </source>
</evidence>
<dbReference type="Pfam" id="PF00096">
    <property type="entry name" value="zf-C2H2"/>
    <property type="match status" value="2"/>
</dbReference>
<dbReference type="InterPro" id="IPR013087">
    <property type="entry name" value="Znf_C2H2_type"/>
</dbReference>
<dbReference type="EMBL" id="LR899013">
    <property type="protein sequence ID" value="CAD7090134.1"/>
    <property type="molecule type" value="Genomic_DNA"/>
</dbReference>
<feature type="region of interest" description="Disordered" evidence="8">
    <location>
        <begin position="72"/>
        <end position="112"/>
    </location>
</feature>
<protein>
    <recommendedName>
        <fullName evidence="9">C2H2-type domain-containing protein</fullName>
    </recommendedName>
</protein>
<dbReference type="GO" id="GO:0008270">
    <property type="term" value="F:zinc ion binding"/>
    <property type="evidence" value="ECO:0007669"/>
    <property type="project" value="UniProtKB-KW"/>
</dbReference>
<feature type="compositionally biased region" description="Basic and acidic residues" evidence="8">
    <location>
        <begin position="307"/>
        <end position="332"/>
    </location>
</feature>
<evidence type="ECO:0000256" key="8">
    <source>
        <dbReference type="SAM" id="MobiDB-lite"/>
    </source>
</evidence>
<feature type="domain" description="C2H2-type" evidence="9">
    <location>
        <begin position="254"/>
        <end position="281"/>
    </location>
</feature>
<gene>
    <name evidence="10" type="ORF">HERILL_LOCUS12638</name>
</gene>
<evidence type="ECO:0000256" key="4">
    <source>
        <dbReference type="ARBA" id="ARBA00022833"/>
    </source>
</evidence>
<dbReference type="PROSITE" id="PS00028">
    <property type="entry name" value="ZINC_FINGER_C2H2_1"/>
    <property type="match status" value="3"/>
</dbReference>
<evidence type="ECO:0000256" key="6">
    <source>
        <dbReference type="ARBA" id="ARBA00023163"/>
    </source>
</evidence>
<dbReference type="PROSITE" id="PS50157">
    <property type="entry name" value="ZINC_FINGER_C2H2_2"/>
    <property type="match status" value="3"/>
</dbReference>
<name>A0A7R8V0T1_HERIL</name>
<evidence type="ECO:0000256" key="2">
    <source>
        <dbReference type="ARBA" id="ARBA00022737"/>
    </source>
</evidence>
<feature type="domain" description="C2H2-type" evidence="9">
    <location>
        <begin position="282"/>
        <end position="309"/>
    </location>
</feature>
<organism evidence="10 11">
    <name type="scientific">Hermetia illucens</name>
    <name type="common">Black soldier fly</name>
    <dbReference type="NCBI Taxonomy" id="343691"/>
    <lineage>
        <taxon>Eukaryota</taxon>
        <taxon>Metazoa</taxon>
        <taxon>Ecdysozoa</taxon>
        <taxon>Arthropoda</taxon>
        <taxon>Hexapoda</taxon>
        <taxon>Insecta</taxon>
        <taxon>Pterygota</taxon>
        <taxon>Neoptera</taxon>
        <taxon>Endopterygota</taxon>
        <taxon>Diptera</taxon>
        <taxon>Brachycera</taxon>
        <taxon>Stratiomyomorpha</taxon>
        <taxon>Stratiomyidae</taxon>
        <taxon>Hermetiinae</taxon>
        <taxon>Hermetia</taxon>
    </lineage>
</organism>
<keyword evidence="6" id="KW-0804">Transcription</keyword>
<dbReference type="FunFam" id="3.30.160.60:FF:000032">
    <property type="entry name" value="Krueppel-like factor 4"/>
    <property type="match status" value="1"/>
</dbReference>
<keyword evidence="5" id="KW-0805">Transcription regulation</keyword>
<dbReference type="Proteomes" id="UP000594454">
    <property type="component" value="Chromosome 5"/>
</dbReference>
<feature type="domain" description="C2H2-type" evidence="9">
    <location>
        <begin position="224"/>
        <end position="253"/>
    </location>
</feature>
<sequence>MMEKTTPANYFGLQAPEKSLNGRPVESQIHVPIVPSVSPPIFGSSSGLNDSGSYSLNGYSPYGIDVSSRIQTVHHSQYPPQPSSTGSISVHSSNGSISMSPPAYNSPPYTGSPNQAELGNAYDFYAQHSAELSSRSNFPYHQYTANYYGNMAMSGAASTWFPHDPSSLYQGWPTTNSYSFNFEDLAFQSQLQRRSARCSCPNCMNELAGLPPVVGPDERGRKQHICHVVGCERVYGKASHLKAHLRWHTGERPFPCLACGKRFSRSDELQRHNRTHTNYRPYCCSICSKRFSRSDHLSKHKKIHFKDKKEKKTSVEKTKDASSDAKRNDESKVTSTVSIPDITGLAVSNNTDNVRKTIVDHTANLTENCGENKRIASSDATLKTGSTSASASVVMPSSPLLSVSSLSDDHSASSYTSNIHANNSVLFYNNHQQLNFFYNRSGSDSNSMASNDKTQTASTTTSSFLNPAFISTPNSTISTSSQVLKGNQDLLPTVKLSEIPSKDNSLHSAHESTGIFNSISNHHLSHYPASHNYHHGISQSGSYPLDVQTKTEFLYPELSSAATNMMNGVSYPWPNYPLQMNWTSTPASMASAAQ</sequence>
<dbReference type="InParanoid" id="A0A7R8V0T1"/>
<keyword evidence="4" id="KW-0862">Zinc</keyword>
<dbReference type="SMART" id="SM00355">
    <property type="entry name" value="ZnF_C2H2"/>
    <property type="match status" value="3"/>
</dbReference>
<dbReference type="GO" id="GO:0000978">
    <property type="term" value="F:RNA polymerase II cis-regulatory region sequence-specific DNA binding"/>
    <property type="evidence" value="ECO:0007669"/>
    <property type="project" value="TreeGrafter"/>
</dbReference>
<dbReference type="OrthoDB" id="6365676at2759"/>
<feature type="compositionally biased region" description="Low complexity" evidence="8">
    <location>
        <begin position="83"/>
        <end position="100"/>
    </location>
</feature>
<accession>A0A7R8V0T1</accession>